<keyword evidence="2" id="KW-1185">Reference proteome</keyword>
<dbReference type="AlphaFoldDB" id="A0A1M7YJG5"/>
<dbReference type="Gene3D" id="3.40.1520.10">
    <property type="entry name" value="Ta1353-like"/>
    <property type="match status" value="1"/>
</dbReference>
<dbReference type="InterPro" id="IPR036902">
    <property type="entry name" value="Ta1353-like_sf"/>
</dbReference>
<evidence type="ECO:0000313" key="2">
    <source>
        <dbReference type="Proteomes" id="UP000184603"/>
    </source>
</evidence>
<organism evidence="1 2">
    <name type="scientific">Desulfopila aestuarii DSM 18488</name>
    <dbReference type="NCBI Taxonomy" id="1121416"/>
    <lineage>
        <taxon>Bacteria</taxon>
        <taxon>Pseudomonadati</taxon>
        <taxon>Thermodesulfobacteriota</taxon>
        <taxon>Desulfobulbia</taxon>
        <taxon>Desulfobulbales</taxon>
        <taxon>Desulfocapsaceae</taxon>
        <taxon>Desulfopila</taxon>
    </lineage>
</organism>
<dbReference type="PANTHER" id="PTHR36155:SF1">
    <property type="entry name" value="BLL5354 PROTEIN"/>
    <property type="match status" value="1"/>
</dbReference>
<proteinExistence type="predicted"/>
<dbReference type="PANTHER" id="PTHR36155">
    <property type="entry name" value="BLL5354 PROTEIN"/>
    <property type="match status" value="1"/>
</dbReference>
<evidence type="ECO:0008006" key="3">
    <source>
        <dbReference type="Google" id="ProtNLM"/>
    </source>
</evidence>
<dbReference type="SUPFAM" id="SSF103165">
    <property type="entry name" value="Ta1353-like"/>
    <property type="match status" value="1"/>
</dbReference>
<dbReference type="InterPro" id="IPR007153">
    <property type="entry name" value="Adenosine_kinase"/>
</dbReference>
<dbReference type="OrthoDB" id="9785212at2"/>
<reference evidence="1 2" key="1">
    <citation type="submission" date="2016-12" db="EMBL/GenBank/DDBJ databases">
        <authorList>
            <person name="Song W.-J."/>
            <person name="Kurnit D.M."/>
        </authorList>
    </citation>
    <scope>NUCLEOTIDE SEQUENCE [LARGE SCALE GENOMIC DNA]</scope>
    <source>
        <strain evidence="1 2">DSM 18488</strain>
    </source>
</reference>
<gene>
    <name evidence="1" type="ORF">SAMN02745220_04722</name>
</gene>
<dbReference type="EMBL" id="FRFE01000040">
    <property type="protein sequence ID" value="SHO52750.1"/>
    <property type="molecule type" value="Genomic_DNA"/>
</dbReference>
<evidence type="ECO:0000313" key="1">
    <source>
        <dbReference type="EMBL" id="SHO52750.1"/>
    </source>
</evidence>
<protein>
    <recommendedName>
        <fullName evidence="3">Adenosine monophosphate-protein transferase</fullName>
    </recommendedName>
</protein>
<dbReference type="Proteomes" id="UP000184603">
    <property type="component" value="Unassembled WGS sequence"/>
</dbReference>
<dbReference type="RefSeq" id="WP_073616326.1">
    <property type="nucleotide sequence ID" value="NZ_FRFE01000040.1"/>
</dbReference>
<name>A0A1M7YJG5_9BACT</name>
<accession>A0A1M7YJG5</accession>
<dbReference type="Pfam" id="PF04008">
    <property type="entry name" value="Adenosine_kin"/>
    <property type="match status" value="1"/>
</dbReference>
<sequence>MTLEIHAVKINYPEECNIIIGQTHFIKTVEDLYEVIISSVPKPCFGIAFTEASGPCLIRTEGNDNELIMGCVNALNDIGAGHVFCILLRDAYPINVLNQIKSCPEVCTVYCATANPLQVLIASSDQGNGIIGVIDGFPPKGLETDTDRQERIELLRRFGYKR</sequence>